<evidence type="ECO:0000313" key="2">
    <source>
        <dbReference type="Proteomes" id="UP000299102"/>
    </source>
</evidence>
<organism evidence="1 2">
    <name type="scientific">Eumeta variegata</name>
    <name type="common">Bagworm moth</name>
    <name type="synonym">Eumeta japonica</name>
    <dbReference type="NCBI Taxonomy" id="151549"/>
    <lineage>
        <taxon>Eukaryota</taxon>
        <taxon>Metazoa</taxon>
        <taxon>Ecdysozoa</taxon>
        <taxon>Arthropoda</taxon>
        <taxon>Hexapoda</taxon>
        <taxon>Insecta</taxon>
        <taxon>Pterygota</taxon>
        <taxon>Neoptera</taxon>
        <taxon>Endopterygota</taxon>
        <taxon>Lepidoptera</taxon>
        <taxon>Glossata</taxon>
        <taxon>Ditrysia</taxon>
        <taxon>Tineoidea</taxon>
        <taxon>Psychidae</taxon>
        <taxon>Oiketicinae</taxon>
        <taxon>Eumeta</taxon>
    </lineage>
</organism>
<accession>A0A4C2AAT1</accession>
<gene>
    <name evidence="1" type="ORF">EVAR_70617_1</name>
</gene>
<dbReference type="Proteomes" id="UP000299102">
    <property type="component" value="Unassembled WGS sequence"/>
</dbReference>
<dbReference type="AlphaFoldDB" id="A0A4C2AAT1"/>
<evidence type="ECO:0000313" key="1">
    <source>
        <dbReference type="EMBL" id="GBP96269.1"/>
    </source>
</evidence>
<name>A0A4C2AAT1_EUMVA</name>
<dbReference type="EMBL" id="BGZK01002761">
    <property type="protein sequence ID" value="GBP96269.1"/>
    <property type="molecule type" value="Genomic_DNA"/>
</dbReference>
<comment type="caution">
    <text evidence="1">The sequence shown here is derived from an EMBL/GenBank/DDBJ whole genome shotgun (WGS) entry which is preliminary data.</text>
</comment>
<keyword evidence="2" id="KW-1185">Reference proteome</keyword>
<reference evidence="1 2" key="1">
    <citation type="journal article" date="2019" name="Commun. Biol.">
        <title>The bagworm genome reveals a unique fibroin gene that provides high tensile strength.</title>
        <authorList>
            <person name="Kono N."/>
            <person name="Nakamura H."/>
            <person name="Ohtoshi R."/>
            <person name="Tomita M."/>
            <person name="Numata K."/>
            <person name="Arakawa K."/>
        </authorList>
    </citation>
    <scope>NUCLEOTIDE SEQUENCE [LARGE SCALE GENOMIC DNA]</scope>
</reference>
<sequence>MDNNHPHALDLLQPGSDLGNCYITVETYLQTSELGTAVRRRRARYPCTSSQMTVKSTRSLWQMRSGFVVAFVMLLTSRHAAYYVTIAPAGGGAESAVSRPCWYVALRFVTAKVVALYMRIGRVSEAN</sequence>
<protein>
    <submittedName>
        <fullName evidence="1">Uncharacterized protein</fullName>
    </submittedName>
</protein>
<proteinExistence type="predicted"/>